<dbReference type="OrthoDB" id="3252425at2759"/>
<reference evidence="1" key="1">
    <citation type="journal article" date="2019" name="Environ. Microbiol.">
        <title>Fungal ecological strategies reflected in gene transcription - a case study of two litter decomposers.</title>
        <authorList>
            <person name="Barbi F."/>
            <person name="Kohler A."/>
            <person name="Barry K."/>
            <person name="Baskaran P."/>
            <person name="Daum C."/>
            <person name="Fauchery L."/>
            <person name="Ihrmark K."/>
            <person name="Kuo A."/>
            <person name="LaButti K."/>
            <person name="Lipzen A."/>
            <person name="Morin E."/>
            <person name="Grigoriev I.V."/>
            <person name="Henrissat B."/>
            <person name="Lindahl B."/>
            <person name="Martin F."/>
        </authorList>
    </citation>
    <scope>NUCLEOTIDE SEQUENCE</scope>
    <source>
        <strain evidence="1">JB14</strain>
    </source>
</reference>
<evidence type="ECO:0008006" key="3">
    <source>
        <dbReference type="Google" id="ProtNLM"/>
    </source>
</evidence>
<name>A0A6A4HNT8_9AGAR</name>
<feature type="non-terminal residue" evidence="1">
    <location>
        <position position="1"/>
    </location>
</feature>
<organism evidence="1 2">
    <name type="scientific">Gymnopus androsaceus JB14</name>
    <dbReference type="NCBI Taxonomy" id="1447944"/>
    <lineage>
        <taxon>Eukaryota</taxon>
        <taxon>Fungi</taxon>
        <taxon>Dikarya</taxon>
        <taxon>Basidiomycota</taxon>
        <taxon>Agaricomycotina</taxon>
        <taxon>Agaricomycetes</taxon>
        <taxon>Agaricomycetidae</taxon>
        <taxon>Agaricales</taxon>
        <taxon>Marasmiineae</taxon>
        <taxon>Omphalotaceae</taxon>
        <taxon>Gymnopus</taxon>
    </lineage>
</organism>
<evidence type="ECO:0000313" key="1">
    <source>
        <dbReference type="EMBL" id="KAE9398687.1"/>
    </source>
</evidence>
<accession>A0A6A4HNT8</accession>
<protein>
    <recommendedName>
        <fullName evidence="3">HAT C-terminal dimerisation domain-containing protein</fullName>
    </recommendedName>
</protein>
<dbReference type="AlphaFoldDB" id="A0A6A4HNT8"/>
<keyword evidence="2" id="KW-1185">Reference proteome</keyword>
<gene>
    <name evidence="1" type="ORF">BT96DRAFT_748351</name>
</gene>
<evidence type="ECO:0000313" key="2">
    <source>
        <dbReference type="Proteomes" id="UP000799118"/>
    </source>
</evidence>
<dbReference type="Proteomes" id="UP000799118">
    <property type="component" value="Unassembled WGS sequence"/>
</dbReference>
<feature type="non-terminal residue" evidence="1">
    <location>
        <position position="156"/>
    </location>
</feature>
<dbReference type="EMBL" id="ML769479">
    <property type="protein sequence ID" value="KAE9398687.1"/>
    <property type="molecule type" value="Genomic_DNA"/>
</dbReference>
<sequence length="156" mass="17675">KQLTPSTKLLPAWKETIVSLSLTPKQIPRDIKTCWNSTFDLLNMALHYRPAIVQHVADHQEELAGCILSCLEWEIAFKDATLYFSCDSTMLATVIPAMDKLDSLLATSILKKKDSKVEFAVPMKIALLAAKDMLNRYYSHTDLTRVYHVAMSKIFV</sequence>
<proteinExistence type="predicted"/>